<dbReference type="Proteomes" id="UP000636709">
    <property type="component" value="Unassembled WGS sequence"/>
</dbReference>
<sequence length="65" mass="6985">MGVGAACNNFPVACYLKFLQHGGCNKCCKLNGFVRGECRGTGVAGVGLLVLQRIDLLWPNIYLLV</sequence>
<gene>
    <name evidence="1" type="ORF">HU200_016089</name>
</gene>
<evidence type="ECO:0000313" key="2">
    <source>
        <dbReference type="Proteomes" id="UP000636709"/>
    </source>
</evidence>
<reference evidence="1" key="1">
    <citation type="submission" date="2020-07" db="EMBL/GenBank/DDBJ databases">
        <title>Genome sequence and genetic diversity analysis of an under-domesticated orphan crop, white fonio (Digitaria exilis).</title>
        <authorList>
            <person name="Bennetzen J.L."/>
            <person name="Chen S."/>
            <person name="Ma X."/>
            <person name="Wang X."/>
            <person name="Yssel A.E.J."/>
            <person name="Chaluvadi S.R."/>
            <person name="Johnson M."/>
            <person name="Gangashetty P."/>
            <person name="Hamidou F."/>
            <person name="Sanogo M.D."/>
            <person name="Zwaenepoel A."/>
            <person name="Wallace J."/>
            <person name="Van De Peer Y."/>
            <person name="Van Deynze A."/>
        </authorList>
    </citation>
    <scope>NUCLEOTIDE SEQUENCE</scope>
    <source>
        <tissue evidence="1">Leaves</tissue>
    </source>
</reference>
<protein>
    <submittedName>
        <fullName evidence="1">Uncharacterized protein</fullName>
    </submittedName>
</protein>
<dbReference type="AlphaFoldDB" id="A0A835F980"/>
<name>A0A835F980_9POAL</name>
<comment type="caution">
    <text evidence="1">The sequence shown here is derived from an EMBL/GenBank/DDBJ whole genome shotgun (WGS) entry which is preliminary data.</text>
</comment>
<accession>A0A835F980</accession>
<organism evidence="1 2">
    <name type="scientific">Digitaria exilis</name>
    <dbReference type="NCBI Taxonomy" id="1010633"/>
    <lineage>
        <taxon>Eukaryota</taxon>
        <taxon>Viridiplantae</taxon>
        <taxon>Streptophyta</taxon>
        <taxon>Embryophyta</taxon>
        <taxon>Tracheophyta</taxon>
        <taxon>Spermatophyta</taxon>
        <taxon>Magnoliopsida</taxon>
        <taxon>Liliopsida</taxon>
        <taxon>Poales</taxon>
        <taxon>Poaceae</taxon>
        <taxon>PACMAD clade</taxon>
        <taxon>Panicoideae</taxon>
        <taxon>Panicodae</taxon>
        <taxon>Paniceae</taxon>
        <taxon>Anthephorinae</taxon>
        <taxon>Digitaria</taxon>
    </lineage>
</organism>
<dbReference type="OrthoDB" id="713328at2759"/>
<dbReference type="EMBL" id="JACEFO010001605">
    <property type="protein sequence ID" value="KAF8732124.1"/>
    <property type="molecule type" value="Genomic_DNA"/>
</dbReference>
<evidence type="ECO:0000313" key="1">
    <source>
        <dbReference type="EMBL" id="KAF8732124.1"/>
    </source>
</evidence>
<proteinExistence type="predicted"/>
<keyword evidence="2" id="KW-1185">Reference proteome</keyword>